<protein>
    <submittedName>
        <fullName evidence="9">Ubiquinone biosynthesis protein UbiH</fullName>
    </submittedName>
</protein>
<dbReference type="GO" id="GO:0071949">
    <property type="term" value="F:FAD binding"/>
    <property type="evidence" value="ECO:0007669"/>
    <property type="project" value="InterPro"/>
</dbReference>
<keyword evidence="10" id="KW-1185">Reference proteome</keyword>
<dbReference type="Proteomes" id="UP000503018">
    <property type="component" value="Chromosome"/>
</dbReference>
<dbReference type="RefSeq" id="WP_169943352.1">
    <property type="nucleotide sequence ID" value="NZ_CP053015.1"/>
</dbReference>
<sequence>MPVEPALPLTQSAPRHAHADVLISGGGLVGHSLALALAAHGLTSIVVDPADPAKTLAAEFDGRASAIASGAWKMMEAIGLAPRLEGHGCPIERIWVSDGLKPGELDFAVPEGDGFLGIMFENRRMRTALAEAASDHALIDNRAPVTTASINRDDHGATLTLTDGSILTAPLLAVCEGRRSSTRDAERMMMAQWSYHHGAMVGAIAHEHSHENVAYEIFYPEGPFALLPLNDLPDGRHRCAFVWSVGEKEAPAFMKLGPRGYKAEMMKRMGGILGDIEEIAPRSVYPLGFQHSAKMVAQRMALVGDSAHGIHPIAGQGFNLGLRDVATLAEVLVDAARLGLDLGDAQVLERYERWRSLDNLAVAAATDGLTRLFGIPGKAASAVRRFGLAGVQRSNLAKQFFMAEARGETGDLPKLLAGMTV</sequence>
<proteinExistence type="inferred from homology"/>
<dbReference type="InterPro" id="IPR051205">
    <property type="entry name" value="UbiH/COQ6_monooxygenase"/>
</dbReference>
<dbReference type="Gene3D" id="3.50.50.60">
    <property type="entry name" value="FAD/NAD(P)-binding domain"/>
    <property type="match status" value="2"/>
</dbReference>
<accession>A0A6M4ASU4</accession>
<dbReference type="NCBIfam" id="TIGR01988">
    <property type="entry name" value="Ubi-OHases"/>
    <property type="match status" value="1"/>
</dbReference>
<evidence type="ECO:0000256" key="1">
    <source>
        <dbReference type="ARBA" id="ARBA00001974"/>
    </source>
</evidence>
<dbReference type="UniPathway" id="UPA00232"/>
<dbReference type="FunFam" id="3.50.50.60:FF:000021">
    <property type="entry name" value="Ubiquinone biosynthesis monooxygenase COQ6"/>
    <property type="match status" value="1"/>
</dbReference>
<evidence type="ECO:0000256" key="4">
    <source>
        <dbReference type="ARBA" id="ARBA00022630"/>
    </source>
</evidence>
<keyword evidence="4" id="KW-0285">Flavoprotein</keyword>
<dbReference type="GO" id="GO:0004497">
    <property type="term" value="F:monooxygenase activity"/>
    <property type="evidence" value="ECO:0007669"/>
    <property type="project" value="UniProtKB-KW"/>
</dbReference>
<keyword evidence="7" id="KW-0503">Monooxygenase</keyword>
<dbReference type="PANTHER" id="PTHR43876:SF7">
    <property type="entry name" value="UBIQUINONE BIOSYNTHESIS MONOOXYGENASE COQ6, MITOCHONDRIAL"/>
    <property type="match status" value="1"/>
</dbReference>
<keyword evidence="5" id="KW-0274">FAD</keyword>
<comment type="similarity">
    <text evidence="3">Belongs to the UbiH/COQ6 family.</text>
</comment>
<dbReference type="InterPro" id="IPR018168">
    <property type="entry name" value="Ubi_Hdrlase_CS"/>
</dbReference>
<evidence type="ECO:0000256" key="2">
    <source>
        <dbReference type="ARBA" id="ARBA00004749"/>
    </source>
</evidence>
<feature type="domain" description="FAD-binding" evidence="8">
    <location>
        <begin position="19"/>
        <end position="355"/>
    </location>
</feature>
<evidence type="ECO:0000259" key="8">
    <source>
        <dbReference type="Pfam" id="PF01494"/>
    </source>
</evidence>
<dbReference type="PANTHER" id="PTHR43876">
    <property type="entry name" value="UBIQUINONE BIOSYNTHESIS MONOOXYGENASE COQ6, MITOCHONDRIAL"/>
    <property type="match status" value="1"/>
</dbReference>
<evidence type="ECO:0000256" key="3">
    <source>
        <dbReference type="ARBA" id="ARBA00005349"/>
    </source>
</evidence>
<dbReference type="InterPro" id="IPR002938">
    <property type="entry name" value="FAD-bd"/>
</dbReference>
<reference evidence="9 10" key="1">
    <citation type="submission" date="2020-01" db="EMBL/GenBank/DDBJ databases">
        <title>Sphingomonas sp. strain CSW-10.</title>
        <authorList>
            <person name="Chen W.-M."/>
        </authorList>
    </citation>
    <scope>NUCLEOTIDE SEQUENCE [LARGE SCALE GENOMIC DNA]</scope>
    <source>
        <strain evidence="9 10">CSW-10</strain>
    </source>
</reference>
<evidence type="ECO:0000313" key="10">
    <source>
        <dbReference type="Proteomes" id="UP000503018"/>
    </source>
</evidence>
<dbReference type="KEGG" id="slan:GV829_00630"/>
<evidence type="ECO:0000256" key="7">
    <source>
        <dbReference type="ARBA" id="ARBA00023033"/>
    </source>
</evidence>
<keyword evidence="9" id="KW-0830">Ubiquinone</keyword>
<dbReference type="PRINTS" id="PR00420">
    <property type="entry name" value="RNGMNOXGNASE"/>
</dbReference>
<dbReference type="InterPro" id="IPR036188">
    <property type="entry name" value="FAD/NAD-bd_sf"/>
</dbReference>
<evidence type="ECO:0000313" key="9">
    <source>
        <dbReference type="EMBL" id="QJQ31139.1"/>
    </source>
</evidence>
<comment type="pathway">
    <text evidence="2">Cofactor biosynthesis; ubiquinone biosynthesis.</text>
</comment>
<comment type="cofactor">
    <cofactor evidence="1">
        <name>FAD</name>
        <dbReference type="ChEBI" id="CHEBI:57692"/>
    </cofactor>
</comment>
<dbReference type="EMBL" id="CP053015">
    <property type="protein sequence ID" value="QJQ31139.1"/>
    <property type="molecule type" value="Genomic_DNA"/>
</dbReference>
<dbReference type="PROSITE" id="PS01304">
    <property type="entry name" value="UBIH"/>
    <property type="match status" value="1"/>
</dbReference>
<keyword evidence="6" id="KW-0560">Oxidoreductase</keyword>
<gene>
    <name evidence="9" type="ORF">GV829_00630</name>
</gene>
<organism evidence="9 10">
    <name type="scientific">Sphingomonas lacunae</name>
    <dbReference type="NCBI Taxonomy" id="2698828"/>
    <lineage>
        <taxon>Bacteria</taxon>
        <taxon>Pseudomonadati</taxon>
        <taxon>Pseudomonadota</taxon>
        <taxon>Alphaproteobacteria</taxon>
        <taxon>Sphingomonadales</taxon>
        <taxon>Sphingomonadaceae</taxon>
        <taxon>Sphingomonas</taxon>
    </lineage>
</organism>
<evidence type="ECO:0000256" key="6">
    <source>
        <dbReference type="ARBA" id="ARBA00023002"/>
    </source>
</evidence>
<dbReference type="GO" id="GO:0006744">
    <property type="term" value="P:ubiquinone biosynthetic process"/>
    <property type="evidence" value="ECO:0007669"/>
    <property type="project" value="UniProtKB-UniPathway"/>
</dbReference>
<name>A0A6M4ASU4_9SPHN</name>
<dbReference type="AlphaFoldDB" id="A0A6M4ASU4"/>
<dbReference type="InterPro" id="IPR010971">
    <property type="entry name" value="UbiH/COQ6"/>
</dbReference>
<evidence type="ECO:0000256" key="5">
    <source>
        <dbReference type="ARBA" id="ARBA00022827"/>
    </source>
</evidence>
<dbReference type="SUPFAM" id="SSF51905">
    <property type="entry name" value="FAD/NAD(P)-binding domain"/>
    <property type="match status" value="1"/>
</dbReference>
<dbReference type="GO" id="GO:0110142">
    <property type="term" value="C:ubiquinone biosynthesis complex"/>
    <property type="evidence" value="ECO:0007669"/>
    <property type="project" value="UniProtKB-ARBA"/>
</dbReference>
<dbReference type="Pfam" id="PF01494">
    <property type="entry name" value="FAD_binding_3"/>
    <property type="match status" value="1"/>
</dbReference>
<dbReference type="GO" id="GO:0016705">
    <property type="term" value="F:oxidoreductase activity, acting on paired donors, with incorporation or reduction of molecular oxygen"/>
    <property type="evidence" value="ECO:0007669"/>
    <property type="project" value="InterPro"/>
</dbReference>